<protein>
    <recommendedName>
        <fullName evidence="10">Carboxypeptidase</fullName>
    </recommendedName>
</protein>
<keyword evidence="4" id="KW-0378">Hydrolase</keyword>
<keyword evidence="7" id="KW-0732">Signal</keyword>
<evidence type="ECO:0000313" key="9">
    <source>
        <dbReference type="Proteomes" id="UP000054302"/>
    </source>
</evidence>
<feature type="chain" id="PRO_5002238334" description="Carboxypeptidase" evidence="7">
    <location>
        <begin position="21"/>
        <end position="605"/>
    </location>
</feature>
<dbReference type="HOGENOM" id="CLU_008523_10_3_1"/>
<evidence type="ECO:0000256" key="5">
    <source>
        <dbReference type="ARBA" id="ARBA00023180"/>
    </source>
</evidence>
<dbReference type="InterPro" id="IPR029058">
    <property type="entry name" value="AB_hydrolase_fold"/>
</dbReference>
<dbReference type="AlphaFoldDB" id="A0A0D2AGX2"/>
<evidence type="ECO:0000256" key="4">
    <source>
        <dbReference type="ARBA" id="ARBA00022801"/>
    </source>
</evidence>
<dbReference type="EMBL" id="KN847520">
    <property type="protein sequence ID" value="KIV98183.1"/>
    <property type="molecule type" value="Genomic_DNA"/>
</dbReference>
<proteinExistence type="inferred from homology"/>
<accession>A0A0D2AGX2</accession>
<dbReference type="PANTHER" id="PTHR11802">
    <property type="entry name" value="SERINE PROTEASE FAMILY S10 SERINE CARBOXYPEPTIDASE"/>
    <property type="match status" value="1"/>
</dbReference>
<evidence type="ECO:0008006" key="10">
    <source>
        <dbReference type="Google" id="ProtNLM"/>
    </source>
</evidence>
<evidence type="ECO:0000256" key="6">
    <source>
        <dbReference type="SAM" id="MobiDB-lite"/>
    </source>
</evidence>
<dbReference type="Pfam" id="PF00450">
    <property type="entry name" value="Peptidase_S10"/>
    <property type="match status" value="2"/>
</dbReference>
<dbReference type="GO" id="GO:0004185">
    <property type="term" value="F:serine-type carboxypeptidase activity"/>
    <property type="evidence" value="ECO:0007669"/>
    <property type="project" value="InterPro"/>
</dbReference>
<dbReference type="VEuPathDB" id="FungiDB:PV10_01861"/>
<evidence type="ECO:0000313" key="8">
    <source>
        <dbReference type="EMBL" id="KIV98183.1"/>
    </source>
</evidence>
<reference evidence="8 9" key="1">
    <citation type="submission" date="2015-01" db="EMBL/GenBank/DDBJ databases">
        <title>The Genome Sequence of Exophiala mesophila CBS40295.</title>
        <authorList>
            <consortium name="The Broad Institute Genomics Platform"/>
            <person name="Cuomo C."/>
            <person name="de Hoog S."/>
            <person name="Gorbushina A."/>
            <person name="Stielow B."/>
            <person name="Teixiera M."/>
            <person name="Abouelleil A."/>
            <person name="Chapman S.B."/>
            <person name="Priest M."/>
            <person name="Young S.K."/>
            <person name="Wortman J."/>
            <person name="Nusbaum C."/>
            <person name="Birren B."/>
        </authorList>
    </citation>
    <scope>NUCLEOTIDE SEQUENCE [LARGE SCALE GENOMIC DNA]</scope>
    <source>
        <strain evidence="8 9">CBS 40295</strain>
    </source>
</reference>
<comment type="similarity">
    <text evidence="1">Belongs to the peptidase S10 family.</text>
</comment>
<dbReference type="Proteomes" id="UP000054302">
    <property type="component" value="Unassembled WGS sequence"/>
</dbReference>
<feature type="signal peptide" evidence="7">
    <location>
        <begin position="1"/>
        <end position="20"/>
    </location>
</feature>
<evidence type="ECO:0000256" key="2">
    <source>
        <dbReference type="ARBA" id="ARBA00022645"/>
    </source>
</evidence>
<evidence type="ECO:0000256" key="3">
    <source>
        <dbReference type="ARBA" id="ARBA00022670"/>
    </source>
</evidence>
<dbReference type="GO" id="GO:0006508">
    <property type="term" value="P:proteolysis"/>
    <property type="evidence" value="ECO:0007669"/>
    <property type="project" value="UniProtKB-KW"/>
</dbReference>
<dbReference type="GeneID" id="27319706"/>
<feature type="region of interest" description="Disordered" evidence="6">
    <location>
        <begin position="547"/>
        <end position="591"/>
    </location>
</feature>
<dbReference type="RefSeq" id="XP_016229757.1">
    <property type="nucleotide sequence ID" value="XM_016366108.1"/>
</dbReference>
<evidence type="ECO:0000256" key="7">
    <source>
        <dbReference type="SAM" id="SignalP"/>
    </source>
</evidence>
<name>A0A0D2AGX2_EXOME</name>
<dbReference type="OMA" id="HYGPIFN"/>
<keyword evidence="5" id="KW-0325">Glycoprotein</keyword>
<dbReference type="STRING" id="212818.A0A0D2AGX2"/>
<dbReference type="InterPro" id="IPR001563">
    <property type="entry name" value="Peptidase_S10"/>
</dbReference>
<keyword evidence="9" id="KW-1185">Reference proteome</keyword>
<dbReference type="PANTHER" id="PTHR11802:SF64">
    <property type="entry name" value="CARBOXYPEPTIDASE"/>
    <property type="match status" value="1"/>
</dbReference>
<keyword evidence="3" id="KW-0645">Protease</keyword>
<dbReference type="PRINTS" id="PR00724">
    <property type="entry name" value="CRBOXYPTASEC"/>
</dbReference>
<dbReference type="OrthoDB" id="443318at2759"/>
<keyword evidence="2" id="KW-0121">Carboxypeptidase</keyword>
<evidence type="ECO:0000256" key="1">
    <source>
        <dbReference type="ARBA" id="ARBA00009431"/>
    </source>
</evidence>
<dbReference type="GO" id="GO:0000324">
    <property type="term" value="C:fungal-type vacuole"/>
    <property type="evidence" value="ECO:0007669"/>
    <property type="project" value="TreeGrafter"/>
</dbReference>
<gene>
    <name evidence="8" type="ORF">PV10_01861</name>
</gene>
<sequence length="605" mass="67742">MALALLNALCFLSSAQVAFSQFVSPPSNLTTKVGNANITVRYKEVPPGICEQDPDVKSYAGYADVAPGEHIFWWFFESRNIEPEDAPLTIWINGGPGSSSMIGLFQELGPCTISPDGEPLDNPYSWSNVTNIIFIDQPTQVGFSYSEAVPAYTDPNSGYLVQLPNDTCPEFALDWDCGTFSYWNQSLTANSTPAAAPNMWKALQGFIGAFPQYAREGVYFTTESYGGHWAPLISEYFLEQNAKNITGAPPINLEGVLIGNGWYDPLIQYEAFYNFSVFPGNTYDYDPLNQTVKDQWYLNLYGKGNCYDQTLDCNTRKINSICATADDFCYEQVEKIYDIYLERDEYDFRYLTPNPFPPIYYVDYLNTPEVQEAIGAYVNFTEGNDAVWAAFVSTGDDDRELGLTESTKKLLESNVSVTMYYGDADYICNWIGGEVVADRVQAKGYDNAGFVNITSSDGVVHGQVKQSGLFSFVRIYESGHLVPFFQPLVSLEMLDRAINGLDIATGTVDIGLTPGYLTNGTKFSTYREGNATVQFEVTPEDAIYNITTNMPQNATDDTEGSKSKRKNRRDNFGRSSNMSRREPYRSGAKLKRALRNRQVDLRRWL</sequence>
<dbReference type="SUPFAM" id="SSF53474">
    <property type="entry name" value="alpha/beta-Hydrolases"/>
    <property type="match status" value="1"/>
</dbReference>
<dbReference type="Gene3D" id="3.40.50.1820">
    <property type="entry name" value="alpha/beta hydrolase"/>
    <property type="match status" value="1"/>
</dbReference>
<dbReference type="MEROPS" id="S10.008"/>
<organism evidence="8 9">
    <name type="scientific">Exophiala mesophila</name>
    <name type="common">Black yeast-like fungus</name>
    <dbReference type="NCBI Taxonomy" id="212818"/>
    <lineage>
        <taxon>Eukaryota</taxon>
        <taxon>Fungi</taxon>
        <taxon>Dikarya</taxon>
        <taxon>Ascomycota</taxon>
        <taxon>Pezizomycotina</taxon>
        <taxon>Eurotiomycetes</taxon>
        <taxon>Chaetothyriomycetidae</taxon>
        <taxon>Chaetothyriales</taxon>
        <taxon>Herpotrichiellaceae</taxon>
        <taxon>Exophiala</taxon>
    </lineage>
</organism>